<proteinExistence type="inferred from homology"/>
<dbReference type="PANTHER" id="PTHR20982">
    <property type="entry name" value="RIBOSOME RECYCLING FACTOR"/>
    <property type="match status" value="1"/>
</dbReference>
<dbReference type="InterPro" id="IPR002661">
    <property type="entry name" value="Ribosome_recyc_fac"/>
</dbReference>
<name>A0ABM8BVP3_9MOLU</name>
<evidence type="ECO:0000259" key="3">
    <source>
        <dbReference type="Pfam" id="PF01765"/>
    </source>
</evidence>
<protein>
    <submittedName>
        <fullName evidence="4">Ribosome-recycling factor</fullName>
    </submittedName>
</protein>
<dbReference type="RefSeq" id="WP_281747912.1">
    <property type="nucleotide sequence ID" value="NZ_AP026933.1"/>
</dbReference>
<dbReference type="InterPro" id="IPR036191">
    <property type="entry name" value="RRF_sf"/>
</dbReference>
<accession>A0ABM8BVP3</accession>
<evidence type="ECO:0000256" key="2">
    <source>
        <dbReference type="ARBA" id="ARBA00022917"/>
    </source>
</evidence>
<dbReference type="Gene3D" id="3.30.1360.40">
    <property type="match status" value="1"/>
</dbReference>
<dbReference type="Pfam" id="PF01765">
    <property type="entry name" value="RRF"/>
    <property type="match status" value="1"/>
</dbReference>
<comment type="similarity">
    <text evidence="1">Belongs to the RRF family.</text>
</comment>
<evidence type="ECO:0000256" key="1">
    <source>
        <dbReference type="ARBA" id="ARBA00005912"/>
    </source>
</evidence>
<organism evidence="4 5">
    <name type="scientific">Spiroplasma ixodetis</name>
    <dbReference type="NCBI Taxonomy" id="2141"/>
    <lineage>
        <taxon>Bacteria</taxon>
        <taxon>Bacillati</taxon>
        <taxon>Mycoplasmatota</taxon>
        <taxon>Mollicutes</taxon>
        <taxon>Entomoplasmatales</taxon>
        <taxon>Spiroplasmataceae</taxon>
        <taxon>Spiroplasma</taxon>
    </lineage>
</organism>
<evidence type="ECO:0000313" key="4">
    <source>
        <dbReference type="EMBL" id="BDT03937.1"/>
    </source>
</evidence>
<keyword evidence="5" id="KW-1185">Reference proteome</keyword>
<evidence type="ECO:0000313" key="5">
    <source>
        <dbReference type="Proteomes" id="UP001163387"/>
    </source>
</evidence>
<dbReference type="SUPFAM" id="SSF55194">
    <property type="entry name" value="Ribosome recycling factor, RRF"/>
    <property type="match status" value="1"/>
</dbReference>
<reference evidence="4 5" key="1">
    <citation type="journal article" date="2022" name="Front. Microbiol.">
        <title>Male-killing mechanisms vary between Spiroplasma species.</title>
        <authorList>
            <person name="Arai H."/>
            <person name="Inoue M."/>
            <person name="Kageyama D."/>
        </authorList>
    </citation>
    <scope>NUCLEOTIDE SEQUENCE [LARGE SCALE GENOMIC DNA]</scope>
    <source>
        <strain evidence="5">sHm</strain>
    </source>
</reference>
<dbReference type="EMBL" id="AP026933">
    <property type="protein sequence ID" value="BDT03937.1"/>
    <property type="molecule type" value="Genomic_DNA"/>
</dbReference>
<sequence length="180" mass="20677">MEVIILEATNLMNEIILRYKNEINKIRTGRANPNILEGVNVKCYGGVDSLSNIAQVKVVEAHQLLIKPYDRSLIKDITEAVTKADLKLQIKSEAENIRLIFPQLTEDVRKSLVKDLSKKTEEYKVKIRNCRRDAVQNLKKIKLPEDQEKHAETTIQDLTDSKIKELVLIENNKKADLMKI</sequence>
<gene>
    <name evidence="4" type="primary">frr</name>
    <name evidence="4" type="ORF">SHM_15830</name>
</gene>
<dbReference type="PANTHER" id="PTHR20982:SF3">
    <property type="entry name" value="MITOCHONDRIAL RIBOSOME RECYCLING FACTOR PSEUDO 1"/>
    <property type="match status" value="1"/>
</dbReference>
<dbReference type="InterPro" id="IPR023584">
    <property type="entry name" value="Ribosome_recyc_fac_dom"/>
</dbReference>
<dbReference type="Proteomes" id="UP001163387">
    <property type="component" value="Chromosome"/>
</dbReference>
<keyword evidence="2" id="KW-0648">Protein biosynthesis</keyword>
<dbReference type="Gene3D" id="1.10.132.20">
    <property type="entry name" value="Ribosome-recycling factor"/>
    <property type="match status" value="1"/>
</dbReference>
<feature type="domain" description="Ribosome recycling factor" evidence="3">
    <location>
        <begin position="20"/>
        <end position="178"/>
    </location>
</feature>